<proteinExistence type="inferred from homology"/>
<reference evidence="9 10" key="1">
    <citation type="submission" date="2019-03" db="EMBL/GenBank/DDBJ databases">
        <title>Genomic Encyclopedia of Type Strains, Phase III (KMG-III): the genomes of soil and plant-associated and newly described type strains.</title>
        <authorList>
            <person name="Whitman W."/>
        </authorList>
    </citation>
    <scope>NUCLEOTIDE SEQUENCE [LARGE SCALE GENOMIC DNA]</scope>
    <source>
        <strain evidence="9 10">VKM Ac-2573</strain>
    </source>
</reference>
<evidence type="ECO:0000313" key="10">
    <source>
        <dbReference type="Proteomes" id="UP000295146"/>
    </source>
</evidence>
<organism evidence="9 10">
    <name type="scientific">Kribbella pratensis</name>
    <dbReference type="NCBI Taxonomy" id="2512112"/>
    <lineage>
        <taxon>Bacteria</taxon>
        <taxon>Bacillati</taxon>
        <taxon>Actinomycetota</taxon>
        <taxon>Actinomycetes</taxon>
        <taxon>Propionibacteriales</taxon>
        <taxon>Kribbellaceae</taxon>
        <taxon>Kribbella</taxon>
    </lineage>
</organism>
<comment type="subcellular location">
    <subcellularLocation>
        <location evidence="1">Cell membrane</location>
        <topology evidence="1">Multi-pass membrane protein</topology>
    </subcellularLocation>
</comment>
<dbReference type="Pfam" id="PF13515">
    <property type="entry name" value="FUSC_2"/>
    <property type="match status" value="1"/>
</dbReference>
<gene>
    <name evidence="9" type="ORF">EV653_7423</name>
</gene>
<evidence type="ECO:0000256" key="1">
    <source>
        <dbReference type="ARBA" id="ARBA00004651"/>
    </source>
</evidence>
<keyword evidence="2" id="KW-1003">Cell membrane</keyword>
<dbReference type="PANTHER" id="PTHR30509:SF9">
    <property type="entry name" value="MULTIDRUG RESISTANCE PROTEIN MDTO"/>
    <property type="match status" value="1"/>
</dbReference>
<comment type="caution">
    <text evidence="9">The sequence shown here is derived from an EMBL/GenBank/DDBJ whole genome shotgun (WGS) entry which is preliminary data.</text>
</comment>
<evidence type="ECO:0000256" key="2">
    <source>
        <dbReference type="ARBA" id="ARBA00022475"/>
    </source>
</evidence>
<keyword evidence="10" id="KW-1185">Reference proteome</keyword>
<feature type="transmembrane region" description="Helical" evidence="7">
    <location>
        <begin position="188"/>
        <end position="209"/>
    </location>
</feature>
<feature type="transmembrane region" description="Helical" evidence="7">
    <location>
        <begin position="65"/>
        <end position="88"/>
    </location>
</feature>
<sequence>MSVHLIHWSRDTPVVPAQLVTAALAMAVPITYGVTTDHLAHASFAALGALAMSHFGRPPTVLRRFVWLAGAQSGLGAVVTVGALAGAWLGGRGWGGAAGVVGLVAVAAVVGGFSRWMADATTRFVTFLVMATGLGAADPWEVARWFALGVAWAIVLGLAFSSSEPEAARPTYRQLWRRWRGKLRQFDGWLYAVQLVPALAVAEVIGQLWHQEKGYWIALAVVIVVRRRGGSLLRATQRCAGTCAGVLVGGALILWVPPSWVIVAVVSVLAGLRPLLKERNYAAYATVMTPLVVLLMDLGRTPGFSTVGYRLVDTVIGCLIAIVPTVLLRRRHVG</sequence>
<dbReference type="InterPro" id="IPR049453">
    <property type="entry name" value="Memb_transporter_dom"/>
</dbReference>
<keyword evidence="5 7" id="KW-0472">Membrane</keyword>
<protein>
    <submittedName>
        <fullName evidence="9">Fusaric acid resistance family protein</fullName>
    </submittedName>
</protein>
<feature type="transmembrane region" description="Helical" evidence="7">
    <location>
        <begin position="94"/>
        <end position="113"/>
    </location>
</feature>
<evidence type="ECO:0000256" key="5">
    <source>
        <dbReference type="ARBA" id="ARBA00023136"/>
    </source>
</evidence>
<keyword evidence="3 7" id="KW-0812">Transmembrane</keyword>
<dbReference type="GO" id="GO:0005886">
    <property type="term" value="C:plasma membrane"/>
    <property type="evidence" value="ECO:0007669"/>
    <property type="project" value="UniProtKB-SubCell"/>
</dbReference>
<keyword evidence="4 7" id="KW-1133">Transmembrane helix</keyword>
<feature type="transmembrane region" description="Helical" evidence="7">
    <location>
        <begin position="245"/>
        <end position="269"/>
    </location>
</feature>
<feature type="transmembrane region" description="Helical" evidence="7">
    <location>
        <begin position="311"/>
        <end position="328"/>
    </location>
</feature>
<feature type="domain" description="Integral membrane bound transporter" evidence="8">
    <location>
        <begin position="202"/>
        <end position="323"/>
    </location>
</feature>
<dbReference type="EMBL" id="SODP01000004">
    <property type="protein sequence ID" value="TDW60864.1"/>
    <property type="molecule type" value="Genomic_DNA"/>
</dbReference>
<evidence type="ECO:0000256" key="3">
    <source>
        <dbReference type="ARBA" id="ARBA00022692"/>
    </source>
</evidence>
<feature type="transmembrane region" description="Helical" evidence="7">
    <location>
        <begin position="38"/>
        <end position="56"/>
    </location>
</feature>
<evidence type="ECO:0000256" key="6">
    <source>
        <dbReference type="ARBA" id="ARBA00043993"/>
    </source>
</evidence>
<evidence type="ECO:0000313" key="9">
    <source>
        <dbReference type="EMBL" id="TDW60864.1"/>
    </source>
</evidence>
<dbReference type="Proteomes" id="UP000295146">
    <property type="component" value="Unassembled WGS sequence"/>
</dbReference>
<feature type="transmembrane region" description="Helical" evidence="7">
    <location>
        <begin position="143"/>
        <end position="160"/>
    </location>
</feature>
<name>A0A4R8BSU6_9ACTN</name>
<feature type="transmembrane region" description="Helical" evidence="7">
    <location>
        <begin position="120"/>
        <end position="137"/>
    </location>
</feature>
<dbReference type="AlphaFoldDB" id="A0A4R8BSU6"/>
<dbReference type="OrthoDB" id="3816110at2"/>
<feature type="transmembrane region" description="Helical" evidence="7">
    <location>
        <begin position="281"/>
        <end position="299"/>
    </location>
</feature>
<evidence type="ECO:0000256" key="7">
    <source>
        <dbReference type="SAM" id="Phobius"/>
    </source>
</evidence>
<evidence type="ECO:0000256" key="4">
    <source>
        <dbReference type="ARBA" id="ARBA00022989"/>
    </source>
</evidence>
<feature type="transmembrane region" description="Helical" evidence="7">
    <location>
        <begin position="12"/>
        <end position="32"/>
    </location>
</feature>
<accession>A0A4R8BSU6</accession>
<evidence type="ECO:0000259" key="8">
    <source>
        <dbReference type="Pfam" id="PF13515"/>
    </source>
</evidence>
<comment type="similarity">
    <text evidence="6">Belongs to the YccS/YhfK family.</text>
</comment>
<dbReference type="RefSeq" id="WP_134110428.1">
    <property type="nucleotide sequence ID" value="NZ_SODP01000004.1"/>
</dbReference>
<dbReference type="PANTHER" id="PTHR30509">
    <property type="entry name" value="P-HYDROXYBENZOIC ACID EFFLUX PUMP SUBUNIT-RELATED"/>
    <property type="match status" value="1"/>
</dbReference>